<gene>
    <name evidence="1" type="ORF">ACFQDH_15170</name>
</gene>
<accession>A0ABW2AJ04</accession>
<evidence type="ECO:0008006" key="3">
    <source>
        <dbReference type="Google" id="ProtNLM"/>
    </source>
</evidence>
<organism evidence="1 2">
    <name type="scientific">Flexivirga alba</name>
    <dbReference type="NCBI Taxonomy" id="702742"/>
    <lineage>
        <taxon>Bacteria</taxon>
        <taxon>Bacillati</taxon>
        <taxon>Actinomycetota</taxon>
        <taxon>Actinomycetes</taxon>
        <taxon>Micrococcales</taxon>
        <taxon>Dermacoccaceae</taxon>
        <taxon>Flexivirga</taxon>
    </lineage>
</organism>
<dbReference type="RefSeq" id="WP_382403224.1">
    <property type="nucleotide sequence ID" value="NZ_JBHSWH010000001.1"/>
</dbReference>
<proteinExistence type="predicted"/>
<dbReference type="EMBL" id="JBHSWH010000001">
    <property type="protein sequence ID" value="MFC6706559.1"/>
    <property type="molecule type" value="Genomic_DNA"/>
</dbReference>
<protein>
    <recommendedName>
        <fullName evidence="3">DUF222 domain-containing protein</fullName>
    </recommendedName>
</protein>
<evidence type="ECO:0000313" key="1">
    <source>
        <dbReference type="EMBL" id="MFC6706559.1"/>
    </source>
</evidence>
<reference evidence="2" key="1">
    <citation type="journal article" date="2019" name="Int. J. Syst. Evol. Microbiol.">
        <title>The Global Catalogue of Microorganisms (GCM) 10K type strain sequencing project: providing services to taxonomists for standard genome sequencing and annotation.</title>
        <authorList>
            <consortium name="The Broad Institute Genomics Platform"/>
            <consortium name="The Broad Institute Genome Sequencing Center for Infectious Disease"/>
            <person name="Wu L."/>
            <person name="Ma J."/>
        </authorList>
    </citation>
    <scope>NUCLEOTIDE SEQUENCE [LARGE SCALE GENOMIC DNA]</scope>
    <source>
        <strain evidence="2">CCUG 58127</strain>
    </source>
</reference>
<dbReference type="Proteomes" id="UP001596298">
    <property type="component" value="Unassembled WGS sequence"/>
</dbReference>
<name>A0ABW2AJ04_9MICO</name>
<evidence type="ECO:0000313" key="2">
    <source>
        <dbReference type="Proteomes" id="UP001596298"/>
    </source>
</evidence>
<sequence>MTEITQPAVNYPDVLHMPPRDALQLGVEGQDREANQTRLVIAERIVGEADAATDRAYASAHWMNGPDVPQPRIAQALAAHGGDMAQAVQDPRIVEGVRDQLGYRPQWEDVYDYEDDMIPSGQHLFNQLEVDDRALGEVRTAINELRAGVCVEPIDEQHLLAAAGVEPRSGLGVAEARAVSHGKGAAAERLDFATADPTTARRPDDAPSL</sequence>
<comment type="caution">
    <text evidence="1">The sequence shown here is derived from an EMBL/GenBank/DDBJ whole genome shotgun (WGS) entry which is preliminary data.</text>
</comment>
<keyword evidence="2" id="KW-1185">Reference proteome</keyword>